<evidence type="ECO:0000313" key="6">
    <source>
        <dbReference type="Proteomes" id="UP000662438"/>
    </source>
</evidence>
<gene>
    <name evidence="4" type="ORF">ISX34_17840</name>
    <name evidence="5" type="ORF">QPR60_04805</name>
</gene>
<dbReference type="AlphaFoldDB" id="A0AAX3Z5F3"/>
<evidence type="ECO:0000256" key="1">
    <source>
        <dbReference type="ARBA" id="ARBA00004613"/>
    </source>
</evidence>
<keyword evidence="2" id="KW-0964">Secreted</keyword>
<organism evidence="5 7">
    <name type="scientific">Enterobacter hormaechei</name>
    <dbReference type="NCBI Taxonomy" id="158836"/>
    <lineage>
        <taxon>Bacteria</taxon>
        <taxon>Pseudomonadati</taxon>
        <taxon>Pseudomonadota</taxon>
        <taxon>Gammaproteobacteria</taxon>
        <taxon>Enterobacterales</taxon>
        <taxon>Enterobacteriaceae</taxon>
        <taxon>Enterobacter</taxon>
        <taxon>Enterobacter cloacae complex</taxon>
    </lineage>
</organism>
<dbReference type="GeneID" id="93200717"/>
<evidence type="ECO:0000313" key="5">
    <source>
        <dbReference type="EMBL" id="WMB12169.1"/>
    </source>
</evidence>
<keyword evidence="3" id="KW-0732">Signal</keyword>
<feature type="signal peptide" evidence="3">
    <location>
        <begin position="1"/>
        <end position="23"/>
    </location>
</feature>
<dbReference type="InterPro" id="IPR011042">
    <property type="entry name" value="6-blade_b-propeller_TolB-like"/>
</dbReference>
<reference evidence="5" key="2">
    <citation type="journal article" date="2023" name="J. Antimicrob. Chemother.">
        <title>Emergence of OXA-48-producing Enterobacter hormaechei in a Swiss companion animal clinic and their genetic relationship to clinical human isolates.</title>
        <authorList>
            <person name="Dona V."/>
            <person name="Nordmann P."/>
            <person name="Kittl S."/>
            <person name="Schuller S."/>
            <person name="Bouvier M."/>
            <person name="Poirel L."/>
            <person name="Endimiani A."/>
            <person name="Perreten V."/>
        </authorList>
    </citation>
    <scope>NUCLEOTIDE SEQUENCE</scope>
    <source>
        <strain evidence="5">Ehh_25</strain>
    </source>
</reference>
<dbReference type="EMBL" id="CP126746">
    <property type="protein sequence ID" value="WMB12169.1"/>
    <property type="molecule type" value="Genomic_DNA"/>
</dbReference>
<dbReference type="Proteomes" id="UP000662438">
    <property type="component" value="Unassembled WGS sequence"/>
</dbReference>
<dbReference type="GO" id="GO:0005576">
    <property type="term" value="C:extracellular region"/>
    <property type="evidence" value="ECO:0007669"/>
    <property type="project" value="UniProtKB-SubCell"/>
</dbReference>
<evidence type="ECO:0000256" key="2">
    <source>
        <dbReference type="ARBA" id="ARBA00022525"/>
    </source>
</evidence>
<dbReference type="RefSeq" id="WP_006809957.1">
    <property type="nucleotide sequence ID" value="NZ_CAIZUP010000003.1"/>
</dbReference>
<sequence>MSNRSLSAIAMVVLLSFTSAASADNGAMPERWRSYAGVSWDHPDRTAIPATFSGSVNAPIAGIHFDAKGTAYVSTPRLISASAPATLSVLDTTVASGPARLTAFPSREGNAVDGPFGQSLRNVLGFYIDRRNGWLWALDMGFVAGEAESPAGSQKLVVLDLNSGRTIKRISLDSVADRKASFLNDVAVDERRRIAYISDSGSRSAPDNRAGLIIVDFTSGQTRRVLDRHPAVRVEPGVKVVAHGHEVWPGKPLLIGINGIALSPDAGTLYWTVTTGTHAYALPTAILRQPGSTDAQIASRIEDLGDVGGNTDGIVTDAKGNLYITDVTRNGIVRYDPVSKAMSPIASNEGIYWPDTPTIHPDGDLVFTSSRLSDHFTGAVKAGDERYDLWRLPAKALTPE</sequence>
<dbReference type="Gene3D" id="2.120.10.30">
    <property type="entry name" value="TolB, C-terminal domain"/>
    <property type="match status" value="1"/>
</dbReference>
<evidence type="ECO:0000256" key="3">
    <source>
        <dbReference type="SAM" id="SignalP"/>
    </source>
</evidence>
<name>A0AAX3Z5F3_9ENTR</name>
<dbReference type="PANTHER" id="PTHR10009">
    <property type="entry name" value="PROTEIN YELLOW-RELATED"/>
    <property type="match status" value="1"/>
</dbReference>
<evidence type="ECO:0000313" key="7">
    <source>
        <dbReference type="Proteomes" id="UP001229386"/>
    </source>
</evidence>
<dbReference type="Proteomes" id="UP001229386">
    <property type="component" value="Chromosome"/>
</dbReference>
<dbReference type="Pfam" id="PF03022">
    <property type="entry name" value="MRJP"/>
    <property type="match status" value="1"/>
</dbReference>
<dbReference type="EMBL" id="JADIXG010000023">
    <property type="protein sequence ID" value="MBF1971724.1"/>
    <property type="molecule type" value="Genomic_DNA"/>
</dbReference>
<dbReference type="InterPro" id="IPR017996">
    <property type="entry name" value="MRJP/yellow-related"/>
</dbReference>
<comment type="subcellular location">
    <subcellularLocation>
        <location evidence="1">Secreted</location>
    </subcellularLocation>
</comment>
<protein>
    <submittedName>
        <fullName evidence="5">L-dopachrome tautomerase-related protein</fullName>
    </submittedName>
    <submittedName>
        <fullName evidence="4">SMP-30/gluconolactonase/LRE family protein</fullName>
    </submittedName>
</protein>
<dbReference type="PANTHER" id="PTHR10009:SF18">
    <property type="entry name" value="PROTEIN YELLOW-LIKE PROTEIN"/>
    <property type="match status" value="1"/>
</dbReference>
<proteinExistence type="predicted"/>
<evidence type="ECO:0000313" key="4">
    <source>
        <dbReference type="EMBL" id="MBF1971724.1"/>
    </source>
</evidence>
<reference evidence="4 6" key="1">
    <citation type="submission" date="2020-10" db="EMBL/GenBank/DDBJ databases">
        <title>Genomic surveiliance of eskapee pathogens from blood stream infections in KZN.</title>
        <authorList>
            <person name="Hetsa B.A."/>
            <person name="Amoako D.G."/>
            <person name="Akebe A.L.K."/>
            <person name="Essack S."/>
        </authorList>
    </citation>
    <scope>NUCLEOTIDE SEQUENCE [LARGE SCALE GENOMIC DNA]</scope>
    <source>
        <strain evidence="4 6">E6</strain>
    </source>
</reference>
<feature type="chain" id="PRO_5043791631" evidence="3">
    <location>
        <begin position="24"/>
        <end position="400"/>
    </location>
</feature>
<accession>A0AAX3Z5F3</accession>
<dbReference type="SUPFAM" id="SSF63829">
    <property type="entry name" value="Calcium-dependent phosphotriesterase"/>
    <property type="match status" value="1"/>
</dbReference>